<dbReference type="FunFam" id="3.40.50.300:FF:000108">
    <property type="entry name" value="ATP-dependent RNA helicase RhlE"/>
    <property type="match status" value="1"/>
</dbReference>
<evidence type="ECO:0000256" key="9">
    <source>
        <dbReference type="ARBA" id="ARBA00074363"/>
    </source>
</evidence>
<dbReference type="InterPro" id="IPR001650">
    <property type="entry name" value="Helicase_C-like"/>
</dbReference>
<evidence type="ECO:0000313" key="16">
    <source>
        <dbReference type="EMBL" id="QDE30250.1"/>
    </source>
</evidence>
<evidence type="ECO:0000259" key="14">
    <source>
        <dbReference type="PROSITE" id="PS51194"/>
    </source>
</evidence>
<evidence type="ECO:0000256" key="10">
    <source>
        <dbReference type="PROSITE-ProRule" id="PRU00552"/>
    </source>
</evidence>
<dbReference type="KEGG" id="spol:FH971_04255"/>
<comment type="catalytic activity">
    <reaction evidence="8">
        <text>ATP + H2O = ADP + phosphate + H(+)</text>
        <dbReference type="Rhea" id="RHEA:13065"/>
        <dbReference type="ChEBI" id="CHEBI:15377"/>
        <dbReference type="ChEBI" id="CHEBI:15378"/>
        <dbReference type="ChEBI" id="CHEBI:30616"/>
        <dbReference type="ChEBI" id="CHEBI:43474"/>
        <dbReference type="ChEBI" id="CHEBI:456216"/>
        <dbReference type="EC" id="3.6.4.13"/>
    </reaction>
</comment>
<keyword evidence="3 11" id="KW-0547">Nucleotide-binding</keyword>
<dbReference type="InterPro" id="IPR014001">
    <property type="entry name" value="Helicase_ATP-bd"/>
</dbReference>
<dbReference type="RefSeq" id="WP_140233477.1">
    <property type="nucleotide sequence ID" value="NZ_CP041036.1"/>
</dbReference>
<evidence type="ECO:0000313" key="17">
    <source>
        <dbReference type="Proteomes" id="UP000319809"/>
    </source>
</evidence>
<dbReference type="EMBL" id="CP041036">
    <property type="protein sequence ID" value="QDE30250.1"/>
    <property type="molecule type" value="Genomic_DNA"/>
</dbReference>
<evidence type="ECO:0000256" key="11">
    <source>
        <dbReference type="RuleBase" id="RU000492"/>
    </source>
</evidence>
<organism evidence="16 17">
    <name type="scientific">Shewanella polaris</name>
    <dbReference type="NCBI Taxonomy" id="2588449"/>
    <lineage>
        <taxon>Bacteria</taxon>
        <taxon>Pseudomonadati</taxon>
        <taxon>Pseudomonadota</taxon>
        <taxon>Gammaproteobacteria</taxon>
        <taxon>Alteromonadales</taxon>
        <taxon>Shewanellaceae</taxon>
        <taxon>Shewanella</taxon>
    </lineage>
</organism>
<dbReference type="PROSITE" id="PS51194">
    <property type="entry name" value="HELICASE_CTER"/>
    <property type="match status" value="1"/>
</dbReference>
<feature type="domain" description="Helicase C-terminal" evidence="14">
    <location>
        <begin position="218"/>
        <end position="378"/>
    </location>
</feature>
<keyword evidence="17" id="KW-1185">Reference proteome</keyword>
<feature type="region of interest" description="Disordered" evidence="12">
    <location>
        <begin position="394"/>
        <end position="433"/>
    </location>
</feature>
<evidence type="ECO:0000256" key="7">
    <source>
        <dbReference type="ARBA" id="ARBA00038437"/>
    </source>
</evidence>
<dbReference type="GO" id="GO:0009266">
    <property type="term" value="P:response to temperature stimulus"/>
    <property type="evidence" value="ECO:0007669"/>
    <property type="project" value="UniProtKB-ARBA"/>
</dbReference>
<evidence type="ECO:0000256" key="2">
    <source>
        <dbReference type="ARBA" id="ARBA00022490"/>
    </source>
</evidence>
<dbReference type="GO" id="GO:0003724">
    <property type="term" value="F:RNA helicase activity"/>
    <property type="evidence" value="ECO:0007669"/>
    <property type="project" value="UniProtKB-EC"/>
</dbReference>
<feature type="short sequence motif" description="Q motif" evidence="10">
    <location>
        <begin position="1"/>
        <end position="29"/>
    </location>
</feature>
<dbReference type="GO" id="GO:0003676">
    <property type="term" value="F:nucleic acid binding"/>
    <property type="evidence" value="ECO:0007669"/>
    <property type="project" value="InterPro"/>
</dbReference>
<dbReference type="CDD" id="cd18787">
    <property type="entry name" value="SF2_C_DEAD"/>
    <property type="match status" value="1"/>
</dbReference>
<comment type="similarity">
    <text evidence="7 11">Belongs to the DEAD box helicase family.</text>
</comment>
<dbReference type="PANTHER" id="PTHR47959">
    <property type="entry name" value="ATP-DEPENDENT RNA HELICASE RHLE-RELATED"/>
    <property type="match status" value="1"/>
</dbReference>
<name>A0A4Y5YBT8_9GAMM</name>
<dbReference type="SUPFAM" id="SSF52540">
    <property type="entry name" value="P-loop containing nucleoside triphosphate hydrolases"/>
    <property type="match status" value="1"/>
</dbReference>
<dbReference type="SMART" id="SM00487">
    <property type="entry name" value="DEXDc"/>
    <property type="match status" value="1"/>
</dbReference>
<proteinExistence type="inferred from homology"/>
<dbReference type="InterPro" id="IPR027417">
    <property type="entry name" value="P-loop_NTPase"/>
</dbReference>
<accession>A0A4Y5YBT8</accession>
<dbReference type="InterPro" id="IPR050079">
    <property type="entry name" value="DEAD_box_RNA_helicase"/>
</dbReference>
<reference evidence="16 17" key="1">
    <citation type="submission" date="2019-06" db="EMBL/GenBank/DDBJ databases">
        <title>The genome of Shewanella sp. SM1901.</title>
        <authorList>
            <person name="Cha Q."/>
        </authorList>
    </citation>
    <scope>NUCLEOTIDE SEQUENCE [LARGE SCALE GENOMIC DNA]</scope>
    <source>
        <strain evidence="16 17">SM1901</strain>
    </source>
</reference>
<sequence length="433" mass="48219">MKFESFSFAPEILRAIAECGYQSMTPIQQQAIPAIRRGEDVLASAQTGTGKTAAFALPILQRMCDNPKETMPSNTRTLILTPTRELAAQVADNISAYSKHLNLTVLTIYGGVKIDTQSQKLKRGADVIVATPGRLLEHIVACNLSLSNVEFLVLDEADRMLDMGFSADIKKILQAVNKERQNMLFSATFSSEVKKLANDMLNKPKVITVDKQNTTADTVSQVVYPVEQRRKRELLSELIGTKNWQQVLVFTATRDAADKLVKELNLDGIPSGVVHGEKAQGSRRRALREFVEGKIRVLVATEVAARGLDIKNLEYVVNYDLPFLAEDYVHRIGRTGRAGKTGVAISFVSREEERTLADIEKLIGQPIRRVTVPGYEVGSREMLLKQIEKRRSFAKKQQRGDNAGDQMIAEKNMDGRRVKVGKVSSTVKYKKIK</sequence>
<dbReference type="GO" id="GO:0042255">
    <property type="term" value="P:ribosome assembly"/>
    <property type="evidence" value="ECO:0007669"/>
    <property type="project" value="UniProtKB-ARBA"/>
</dbReference>
<feature type="domain" description="DEAD-box RNA helicase Q" evidence="15">
    <location>
        <begin position="1"/>
        <end position="29"/>
    </location>
</feature>
<protein>
    <recommendedName>
        <fullName evidence="9">DEAD-box ATP-dependent RNA helicase RhpA</fullName>
        <ecNumber evidence="1">3.6.4.13</ecNumber>
    </recommendedName>
</protein>
<feature type="domain" description="Helicase ATP-binding" evidence="13">
    <location>
        <begin position="32"/>
        <end position="207"/>
    </location>
</feature>
<dbReference type="PROSITE" id="PS51192">
    <property type="entry name" value="HELICASE_ATP_BIND_1"/>
    <property type="match status" value="1"/>
</dbReference>
<dbReference type="Proteomes" id="UP000319809">
    <property type="component" value="Chromosome"/>
</dbReference>
<keyword evidence="6 11" id="KW-0067">ATP-binding</keyword>
<dbReference type="SMART" id="SM00490">
    <property type="entry name" value="HELICc"/>
    <property type="match status" value="1"/>
</dbReference>
<evidence type="ECO:0000259" key="15">
    <source>
        <dbReference type="PROSITE" id="PS51195"/>
    </source>
</evidence>
<gene>
    <name evidence="16" type="ORF">FH971_04255</name>
</gene>
<dbReference type="GO" id="GO:0005524">
    <property type="term" value="F:ATP binding"/>
    <property type="evidence" value="ECO:0007669"/>
    <property type="project" value="UniProtKB-KW"/>
</dbReference>
<dbReference type="CDD" id="cd00268">
    <property type="entry name" value="DEADc"/>
    <property type="match status" value="1"/>
</dbReference>
<dbReference type="Pfam" id="PF00271">
    <property type="entry name" value="Helicase_C"/>
    <property type="match status" value="1"/>
</dbReference>
<evidence type="ECO:0000259" key="13">
    <source>
        <dbReference type="PROSITE" id="PS51192"/>
    </source>
</evidence>
<dbReference type="EC" id="3.6.4.13" evidence="1"/>
<dbReference type="GO" id="GO:0016787">
    <property type="term" value="F:hydrolase activity"/>
    <property type="evidence" value="ECO:0007669"/>
    <property type="project" value="UniProtKB-KW"/>
</dbReference>
<evidence type="ECO:0000256" key="6">
    <source>
        <dbReference type="ARBA" id="ARBA00022840"/>
    </source>
</evidence>
<evidence type="ECO:0000256" key="1">
    <source>
        <dbReference type="ARBA" id="ARBA00012552"/>
    </source>
</evidence>
<dbReference type="Gene3D" id="3.40.50.300">
    <property type="entry name" value="P-loop containing nucleotide triphosphate hydrolases"/>
    <property type="match status" value="2"/>
</dbReference>
<dbReference type="PROSITE" id="PS51195">
    <property type="entry name" value="Q_MOTIF"/>
    <property type="match status" value="1"/>
</dbReference>
<dbReference type="Pfam" id="PF00270">
    <property type="entry name" value="DEAD"/>
    <property type="match status" value="1"/>
</dbReference>
<keyword evidence="5 11" id="KW-0347">Helicase</keyword>
<dbReference type="InterPro" id="IPR000629">
    <property type="entry name" value="RNA-helicase_DEAD-box_CS"/>
</dbReference>
<evidence type="ECO:0000256" key="3">
    <source>
        <dbReference type="ARBA" id="ARBA00022741"/>
    </source>
</evidence>
<keyword evidence="2" id="KW-0963">Cytoplasm</keyword>
<dbReference type="InterPro" id="IPR014014">
    <property type="entry name" value="RNA_helicase_DEAD_Q_motif"/>
</dbReference>
<dbReference type="AlphaFoldDB" id="A0A4Y5YBT8"/>
<evidence type="ECO:0000256" key="5">
    <source>
        <dbReference type="ARBA" id="ARBA00022806"/>
    </source>
</evidence>
<dbReference type="InterPro" id="IPR044742">
    <property type="entry name" value="DEAD/DEAH_RhlB"/>
</dbReference>
<dbReference type="PANTHER" id="PTHR47959:SF13">
    <property type="entry name" value="ATP-DEPENDENT RNA HELICASE RHLE"/>
    <property type="match status" value="1"/>
</dbReference>
<evidence type="ECO:0000256" key="4">
    <source>
        <dbReference type="ARBA" id="ARBA00022801"/>
    </source>
</evidence>
<dbReference type="PROSITE" id="PS00039">
    <property type="entry name" value="DEAD_ATP_HELICASE"/>
    <property type="match status" value="1"/>
</dbReference>
<keyword evidence="4 11" id="KW-0378">Hydrolase</keyword>
<evidence type="ECO:0000256" key="8">
    <source>
        <dbReference type="ARBA" id="ARBA00047984"/>
    </source>
</evidence>
<dbReference type="InterPro" id="IPR011545">
    <property type="entry name" value="DEAD/DEAH_box_helicase_dom"/>
</dbReference>
<evidence type="ECO:0000256" key="12">
    <source>
        <dbReference type="SAM" id="MobiDB-lite"/>
    </source>
</evidence>
<dbReference type="GO" id="GO:0005829">
    <property type="term" value="C:cytosol"/>
    <property type="evidence" value="ECO:0007669"/>
    <property type="project" value="TreeGrafter"/>
</dbReference>